<evidence type="ECO:0000313" key="3">
    <source>
        <dbReference type="Proteomes" id="UP001219525"/>
    </source>
</evidence>
<accession>A0AAD6YKN5</accession>
<reference evidence="2" key="1">
    <citation type="submission" date="2023-03" db="EMBL/GenBank/DDBJ databases">
        <title>Massive genome expansion in bonnet fungi (Mycena s.s.) driven by repeated elements and novel gene families across ecological guilds.</title>
        <authorList>
            <consortium name="Lawrence Berkeley National Laboratory"/>
            <person name="Harder C.B."/>
            <person name="Miyauchi S."/>
            <person name="Viragh M."/>
            <person name="Kuo A."/>
            <person name="Thoen E."/>
            <person name="Andreopoulos B."/>
            <person name="Lu D."/>
            <person name="Skrede I."/>
            <person name="Drula E."/>
            <person name="Henrissat B."/>
            <person name="Morin E."/>
            <person name="Kohler A."/>
            <person name="Barry K."/>
            <person name="LaButti K."/>
            <person name="Morin E."/>
            <person name="Salamov A."/>
            <person name="Lipzen A."/>
            <person name="Mereny Z."/>
            <person name="Hegedus B."/>
            <person name="Baldrian P."/>
            <person name="Stursova M."/>
            <person name="Weitz H."/>
            <person name="Taylor A."/>
            <person name="Grigoriev I.V."/>
            <person name="Nagy L.G."/>
            <person name="Martin F."/>
            <person name="Kauserud H."/>
        </authorList>
    </citation>
    <scope>NUCLEOTIDE SEQUENCE</scope>
    <source>
        <strain evidence="2">9144</strain>
    </source>
</reference>
<comment type="caution">
    <text evidence="2">The sequence shown here is derived from an EMBL/GenBank/DDBJ whole genome shotgun (WGS) entry which is preliminary data.</text>
</comment>
<feature type="chain" id="PRO_5042117373" evidence="1">
    <location>
        <begin position="27"/>
        <end position="213"/>
    </location>
</feature>
<evidence type="ECO:0000256" key="1">
    <source>
        <dbReference type="SAM" id="SignalP"/>
    </source>
</evidence>
<dbReference type="EMBL" id="JARJCW010000008">
    <property type="protein sequence ID" value="KAJ7221488.1"/>
    <property type="molecule type" value="Genomic_DNA"/>
</dbReference>
<organism evidence="2 3">
    <name type="scientific">Mycena pura</name>
    <dbReference type="NCBI Taxonomy" id="153505"/>
    <lineage>
        <taxon>Eukaryota</taxon>
        <taxon>Fungi</taxon>
        <taxon>Dikarya</taxon>
        <taxon>Basidiomycota</taxon>
        <taxon>Agaricomycotina</taxon>
        <taxon>Agaricomycetes</taxon>
        <taxon>Agaricomycetidae</taxon>
        <taxon>Agaricales</taxon>
        <taxon>Marasmiineae</taxon>
        <taxon>Mycenaceae</taxon>
        <taxon>Mycena</taxon>
    </lineage>
</organism>
<keyword evidence="1" id="KW-0732">Signal</keyword>
<name>A0AAD6YKN5_9AGAR</name>
<gene>
    <name evidence="2" type="ORF">GGX14DRAFT_558982</name>
</gene>
<sequence>MSASLPTSSCLFPLAVLPFTMMSATTTLPPRPVRRCSRPHDNIDSEKSQKTYLPNGESFVAPHMGFCATISSSGQVFGHRRGHERVDPLADSSDDDDDDDSMATIKVINNARRAERAQAALRAAAATCTFVFNSFDPLYLLHNRTAFLSLAPPLNDHRLFALVLLPALTLTLIPWPNASLKCLIIEPTLYRFHAYLCISWNLHTVFHRIASTR</sequence>
<keyword evidence="3" id="KW-1185">Reference proteome</keyword>
<dbReference type="Proteomes" id="UP001219525">
    <property type="component" value="Unassembled WGS sequence"/>
</dbReference>
<proteinExistence type="predicted"/>
<dbReference type="AlphaFoldDB" id="A0AAD6YKN5"/>
<feature type="signal peptide" evidence="1">
    <location>
        <begin position="1"/>
        <end position="26"/>
    </location>
</feature>
<protein>
    <submittedName>
        <fullName evidence="2">Uncharacterized protein</fullName>
    </submittedName>
</protein>
<evidence type="ECO:0000313" key="2">
    <source>
        <dbReference type="EMBL" id="KAJ7221488.1"/>
    </source>
</evidence>